<comment type="caution">
    <text evidence="1">The sequence shown here is derived from an EMBL/GenBank/DDBJ whole genome shotgun (WGS) entry which is preliminary data.</text>
</comment>
<name>A0A149PXK6_9BURK</name>
<keyword evidence="2" id="KW-1185">Reference proteome</keyword>
<dbReference type="Proteomes" id="UP000075613">
    <property type="component" value="Unassembled WGS sequence"/>
</dbReference>
<protein>
    <submittedName>
        <fullName evidence="1">Uncharacterized protein</fullName>
    </submittedName>
</protein>
<organism evidence="1 2">
    <name type="scientific">Paraburkholderia monticola</name>
    <dbReference type="NCBI Taxonomy" id="1399968"/>
    <lineage>
        <taxon>Bacteria</taxon>
        <taxon>Pseudomonadati</taxon>
        <taxon>Pseudomonadota</taxon>
        <taxon>Betaproteobacteria</taxon>
        <taxon>Burkholderiales</taxon>
        <taxon>Burkholderiaceae</taxon>
        <taxon>Paraburkholderia</taxon>
    </lineage>
</organism>
<dbReference type="InterPro" id="IPR029035">
    <property type="entry name" value="DHS-like_NAD/FAD-binding_dom"/>
</dbReference>
<accession>A0A149PXK6</accession>
<dbReference type="EMBL" id="LRBG01000004">
    <property type="protein sequence ID" value="KXU89788.1"/>
    <property type="molecule type" value="Genomic_DNA"/>
</dbReference>
<reference evidence="1 2" key="1">
    <citation type="journal article" date="2015" name="Int. J. Syst. Evol. Microbiol.">
        <title>Burkholderia monticola sp. nov., isolated from mountain soil.</title>
        <authorList>
            <person name="Baek I."/>
            <person name="Seo B."/>
            <person name="Lee I."/>
            <person name="Yi H."/>
            <person name="Chun J."/>
        </authorList>
    </citation>
    <scope>NUCLEOTIDE SEQUENCE [LARGE SCALE GENOMIC DNA]</scope>
    <source>
        <strain evidence="1 2">JC2948</strain>
    </source>
</reference>
<dbReference type="SUPFAM" id="SSF52467">
    <property type="entry name" value="DHS-like NAD/FAD-binding domain"/>
    <property type="match status" value="1"/>
</dbReference>
<dbReference type="Pfam" id="PF13289">
    <property type="entry name" value="SIR2_2"/>
    <property type="match status" value="1"/>
</dbReference>
<dbReference type="STRING" id="1399968.CI15_06255"/>
<dbReference type="AlphaFoldDB" id="A0A149PXK6"/>
<evidence type="ECO:0000313" key="2">
    <source>
        <dbReference type="Proteomes" id="UP000075613"/>
    </source>
</evidence>
<proteinExistence type="predicted"/>
<sequence length="1238" mass="138619">MDALLADMYPDKNERRRAKDRFGGTSGMLRLAEEYTAIGDRARLDARLHELLPDAGVVTPGELHTKLLSLYWTDVFTTNYDTLLERTLDLDRSRLNPSIKPRYQVVVAASDVPYSKRDGRPRIIKLHGSLRSGTKLIVTEEDYRNYPRDFAPFVNTVQQSMLENVFVLIGFSGDDANFLAWTGWTRDHLGDKAPPLYYITFSPVSEGQRLLLEKRKIFPISIRSLGMQGNEVDYGRALKVLLDFWQEVPPVRRAEWPFHVANQLTTMKAGLTEMVAWLETAQRNRADYPGWIVAPADNRTRAADSGALAFALQAYEKLREKMPPWLRVVFLDEVVWLMDVALKHLSPQIVAFVTDVLSECDMSVGAEMPIPALPADAEPLKVSDDILLAKRANLALAMLRDAREDNEEGHFLKWVNWLSRYECENHSLELQCAVLHERILFCIEHRRKQDAIDMLNKLARIAVQAEDPYWPIRAGALLGEVGVIRRGLELVKRGLHTIRDAIQFKGDDAYLVSREQWAEWLLGALSNAVRIGDENKKTPAGLNQARTWSPEPGLLARINQEETDNPENVSPEKSVRDENARDNIEHPYFIMDEVRYDVQLGDSVLTASVIEIDANKVPANRRIPLLLPTAQAAAISYVRLIERVSLPPALGELMYGAKTLASCFRIMSLNGGQDASLRILLRASARIGPGSADVLDLAAISALSREIALTLFEQSVEVINSITIDAQWDAAASSALKQLLDLASRVAFRLEPHHAVILCELAFQLHGSAALQEDLQLHRAYANFFERAIRLLPRSDHASFVPRLLALSTSKVKLLARQLWPDAIYFAGSPGSVNKVGDELTSVANQILDDFEQLASGGSPSERSQCARALTWLLHADALTTEQKRRFAAQIWHNVPMGGIPRFEALPSSTFVVWPHLSDRLEPHESFKQWLEKLDFPNMEGLHDFMGEKKKFVLTPDDTLLGALVMSARIQEKIDWTEDELLPYIEKMRGWWATEGVELVARALAGSDDTTGLLVSARLRAIVAVCHDVFAKVLTLETVKIHGLGDWFEELWSAGLTINSPQIPLLFACLRWWPERSDQVITQAIATIESSANDAATGDALRVTSHWVATHRTPTVGTRRFVSYLLDGLRGGQDFLVEQKLLVLEQLLEAQTGTRHLQEHRHALASRLCDLMHDLQSGAALRSGRVNYFAAPLLRVAVAKTLAAMGKNLNGCARELTWKSAIALARSDSLLLVRNCVL</sequence>
<gene>
    <name evidence="1" type="ORF">CI15_06255</name>
</gene>
<evidence type="ECO:0000313" key="1">
    <source>
        <dbReference type="EMBL" id="KXU89788.1"/>
    </source>
</evidence>